<protein>
    <submittedName>
        <fullName evidence="1">Uncharacterized protein</fullName>
    </submittedName>
</protein>
<proteinExistence type="predicted"/>
<dbReference type="Proteomes" id="UP000048984">
    <property type="component" value="Unassembled WGS sequence"/>
</dbReference>
<gene>
    <name evidence="1" type="ORF">ABB55_06745</name>
</gene>
<sequence length="309" mass="33344">MEAIVPSRMRIRPAVGLSLVLGLSMTMPVRPQERPDFDLSGPWRCSGNCGAAVGTSITIRQTGEDLQLTTDKGETIRGSASLRTRQPSSLKCLLKPPPAECAKMTTTYERQVALGIGPGGWNCQLIPSDIRSRSDTAPPFKAVTFTLQSVEIFKEKCAFPGSIWTAGNEAALPETAAAITCDAELLEAGGRFRSAGLSVVVRPARDTAYGWAAEISEGGSTRREKDVGVGAVFPNDPVGRHVRELSRKLAPAVKWDTVHHIREISVGFESMLKQSRGIAIYEIRDAKSQPMARLLTIDEVKLGRCAGGR</sequence>
<keyword evidence="2" id="KW-1185">Reference proteome</keyword>
<evidence type="ECO:0000313" key="1">
    <source>
        <dbReference type="EMBL" id="KPL51960.1"/>
    </source>
</evidence>
<dbReference type="STRING" id="665126.ABB55_06745"/>
<organism evidence="1 2">
    <name type="scientific">Prosthecodimorpha hirschii</name>
    <dbReference type="NCBI Taxonomy" id="665126"/>
    <lineage>
        <taxon>Bacteria</taxon>
        <taxon>Pseudomonadati</taxon>
        <taxon>Pseudomonadota</taxon>
        <taxon>Alphaproteobacteria</taxon>
        <taxon>Hyphomicrobiales</taxon>
        <taxon>Ancalomicrobiaceae</taxon>
        <taxon>Prosthecodimorpha</taxon>
    </lineage>
</organism>
<dbReference type="EMBL" id="LJYW01000001">
    <property type="protein sequence ID" value="KPL51960.1"/>
    <property type="molecule type" value="Genomic_DNA"/>
</dbReference>
<reference evidence="1 2" key="1">
    <citation type="submission" date="2015-09" db="EMBL/GenBank/DDBJ databases">
        <authorList>
            <person name="Jackson K.R."/>
            <person name="Lunt B.L."/>
            <person name="Fisher J.N.B."/>
            <person name="Gardner A.V."/>
            <person name="Bailey M.E."/>
            <person name="Deus L.M."/>
            <person name="Earl A.S."/>
            <person name="Gibby P.D."/>
            <person name="Hartmann K.A."/>
            <person name="Liu J.E."/>
            <person name="Manci A.M."/>
            <person name="Nielsen D.A."/>
            <person name="Solomon M.B."/>
            <person name="Breakwell D.P."/>
            <person name="Burnett S.H."/>
            <person name="Grose J.H."/>
        </authorList>
    </citation>
    <scope>NUCLEOTIDE SEQUENCE [LARGE SCALE GENOMIC DNA]</scope>
    <source>
        <strain evidence="1 2">16</strain>
    </source>
</reference>
<accession>A0A0P6VL87</accession>
<comment type="caution">
    <text evidence="1">The sequence shown here is derived from an EMBL/GenBank/DDBJ whole genome shotgun (WGS) entry which is preliminary data.</text>
</comment>
<name>A0A0P6VL87_9HYPH</name>
<reference evidence="1 2" key="2">
    <citation type="submission" date="2015-10" db="EMBL/GenBank/DDBJ databases">
        <title>Draft Genome Sequence of Prosthecomicrobium hirschii ATCC 27832.</title>
        <authorList>
            <person name="Daniel J."/>
            <person name="Givan S.A."/>
            <person name="Brun Y.V."/>
            <person name="Brown P.J."/>
        </authorList>
    </citation>
    <scope>NUCLEOTIDE SEQUENCE [LARGE SCALE GENOMIC DNA]</scope>
    <source>
        <strain evidence="1 2">16</strain>
    </source>
</reference>
<dbReference type="AlphaFoldDB" id="A0A0P6VL87"/>
<evidence type="ECO:0000313" key="2">
    <source>
        <dbReference type="Proteomes" id="UP000048984"/>
    </source>
</evidence>